<proteinExistence type="predicted"/>
<feature type="compositionally biased region" description="Basic residues" evidence="1">
    <location>
        <begin position="76"/>
        <end position="100"/>
    </location>
</feature>
<evidence type="ECO:0000313" key="3">
    <source>
        <dbReference type="Proteomes" id="UP001152484"/>
    </source>
</evidence>
<feature type="region of interest" description="Disordered" evidence="1">
    <location>
        <begin position="34"/>
        <end position="106"/>
    </location>
</feature>
<protein>
    <submittedName>
        <fullName evidence="2">Uncharacterized protein</fullName>
    </submittedName>
</protein>
<sequence length="181" mass="21186">MDVFSELIFLNENFEWSKMVPTDDEIKKFPILVRNRKLRSQNGQSGSSKDGDRVDGEKEKTNTKEEDKVDGEKEKTKKKKKKGTKISGRKVTRSSKRVQKRKEEEYQVDEDEVGVVGFGEQRKNTVILRKVRKITKENAKIMPEIKEIKKKAEETRLNTWRKTRRNIIKVEEVDTTGGDRE</sequence>
<accession>A0A9P1E4H6</accession>
<gene>
    <name evidence="2" type="ORF">CEURO_LOCUS6402</name>
</gene>
<dbReference type="AlphaFoldDB" id="A0A9P1E4H6"/>
<organism evidence="2 3">
    <name type="scientific">Cuscuta europaea</name>
    <name type="common">European dodder</name>
    <dbReference type="NCBI Taxonomy" id="41803"/>
    <lineage>
        <taxon>Eukaryota</taxon>
        <taxon>Viridiplantae</taxon>
        <taxon>Streptophyta</taxon>
        <taxon>Embryophyta</taxon>
        <taxon>Tracheophyta</taxon>
        <taxon>Spermatophyta</taxon>
        <taxon>Magnoliopsida</taxon>
        <taxon>eudicotyledons</taxon>
        <taxon>Gunneridae</taxon>
        <taxon>Pentapetalae</taxon>
        <taxon>asterids</taxon>
        <taxon>lamiids</taxon>
        <taxon>Solanales</taxon>
        <taxon>Convolvulaceae</taxon>
        <taxon>Cuscuteae</taxon>
        <taxon>Cuscuta</taxon>
        <taxon>Cuscuta subgen. Cuscuta</taxon>
    </lineage>
</organism>
<keyword evidence="3" id="KW-1185">Reference proteome</keyword>
<feature type="compositionally biased region" description="Basic and acidic residues" evidence="1">
    <location>
        <begin position="49"/>
        <end position="75"/>
    </location>
</feature>
<evidence type="ECO:0000313" key="2">
    <source>
        <dbReference type="EMBL" id="CAH9077665.1"/>
    </source>
</evidence>
<name>A0A9P1E4H6_CUSEU</name>
<evidence type="ECO:0000256" key="1">
    <source>
        <dbReference type="SAM" id="MobiDB-lite"/>
    </source>
</evidence>
<reference evidence="2" key="1">
    <citation type="submission" date="2022-07" db="EMBL/GenBank/DDBJ databases">
        <authorList>
            <person name="Macas J."/>
            <person name="Novak P."/>
            <person name="Neumann P."/>
        </authorList>
    </citation>
    <scope>NUCLEOTIDE SEQUENCE</scope>
</reference>
<dbReference type="EMBL" id="CAMAPE010000010">
    <property type="protein sequence ID" value="CAH9077665.1"/>
    <property type="molecule type" value="Genomic_DNA"/>
</dbReference>
<dbReference type="Proteomes" id="UP001152484">
    <property type="component" value="Unassembled WGS sequence"/>
</dbReference>
<comment type="caution">
    <text evidence="2">The sequence shown here is derived from an EMBL/GenBank/DDBJ whole genome shotgun (WGS) entry which is preliminary data.</text>
</comment>